<protein>
    <recommendedName>
        <fullName evidence="4">PknH-like extracellular domain-containing protein</fullName>
    </recommendedName>
</protein>
<evidence type="ECO:0000313" key="3">
    <source>
        <dbReference type="Proteomes" id="UP001596298"/>
    </source>
</evidence>
<keyword evidence="3" id="KW-1185">Reference proteome</keyword>
<evidence type="ECO:0000256" key="1">
    <source>
        <dbReference type="SAM" id="MobiDB-lite"/>
    </source>
</evidence>
<reference evidence="3" key="1">
    <citation type="journal article" date="2019" name="Int. J. Syst. Evol. Microbiol.">
        <title>The Global Catalogue of Microorganisms (GCM) 10K type strain sequencing project: providing services to taxonomists for standard genome sequencing and annotation.</title>
        <authorList>
            <consortium name="The Broad Institute Genomics Platform"/>
            <consortium name="The Broad Institute Genome Sequencing Center for Infectious Disease"/>
            <person name="Wu L."/>
            <person name="Ma J."/>
        </authorList>
    </citation>
    <scope>NUCLEOTIDE SEQUENCE [LARGE SCALE GENOMIC DNA]</scope>
    <source>
        <strain evidence="3">CCUG 58127</strain>
    </source>
</reference>
<evidence type="ECO:0008006" key="4">
    <source>
        <dbReference type="Google" id="ProtNLM"/>
    </source>
</evidence>
<dbReference type="EMBL" id="JBHSWH010000001">
    <property type="protein sequence ID" value="MFC6704626.1"/>
    <property type="molecule type" value="Genomic_DNA"/>
</dbReference>
<accession>A0ABW2ACY0</accession>
<feature type="region of interest" description="Disordered" evidence="1">
    <location>
        <begin position="1"/>
        <end position="20"/>
    </location>
</feature>
<comment type="caution">
    <text evidence="2">The sequence shown here is derived from an EMBL/GenBank/DDBJ whole genome shotgun (WGS) entry which is preliminary data.</text>
</comment>
<gene>
    <name evidence="2" type="ORF">ACFQDH_04905</name>
</gene>
<dbReference type="RefSeq" id="WP_382399030.1">
    <property type="nucleotide sequence ID" value="NZ_JBHSWH010000001.1"/>
</dbReference>
<proteinExistence type="predicted"/>
<evidence type="ECO:0000313" key="2">
    <source>
        <dbReference type="EMBL" id="MFC6704626.1"/>
    </source>
</evidence>
<name>A0ABW2ACY0_9MICO</name>
<organism evidence="2 3">
    <name type="scientific">Flexivirga alba</name>
    <dbReference type="NCBI Taxonomy" id="702742"/>
    <lineage>
        <taxon>Bacteria</taxon>
        <taxon>Bacillati</taxon>
        <taxon>Actinomycetota</taxon>
        <taxon>Actinomycetes</taxon>
        <taxon>Micrococcales</taxon>
        <taxon>Dermacoccaceae</taxon>
        <taxon>Flexivirga</taxon>
    </lineage>
</organism>
<sequence>MATSSTQSRASVVATSRAAASPTYRQLTSDKLVNALLTLDDVPAGYTADKPERTDPNKNFCGYTQPNKENGYAAITFQRSSTSLIGHTVRQYDSVADASAQQDALAKAVRAGCSMTDNGTKLKVAQMSAPKLGDRTIGVELTSQGATVDEVFVQVGPVVLAVADAGVVGSADVTQMTAMAKKAIAKYKSAAAQS</sequence>
<dbReference type="Proteomes" id="UP001596298">
    <property type="component" value="Unassembled WGS sequence"/>
</dbReference>
<feature type="compositionally biased region" description="Low complexity" evidence="1">
    <location>
        <begin position="8"/>
        <end position="20"/>
    </location>
</feature>